<reference evidence="7 8" key="1">
    <citation type="journal article" date="2019" name="Emerg. Microbes Infect.">
        <title>Comprehensive subspecies identification of 175 nontuberculous mycobacteria species based on 7547 genomic profiles.</title>
        <authorList>
            <person name="Matsumoto Y."/>
            <person name="Kinjo T."/>
            <person name="Motooka D."/>
            <person name="Nabeya D."/>
            <person name="Jung N."/>
            <person name="Uechi K."/>
            <person name="Horii T."/>
            <person name="Iida T."/>
            <person name="Fujita J."/>
            <person name="Nakamura S."/>
        </authorList>
    </citation>
    <scope>NUCLEOTIDE SEQUENCE [LARGE SCALE GENOMIC DNA]</scope>
    <source>
        <strain evidence="7 8">JCM 17783</strain>
    </source>
</reference>
<dbReference type="SUPFAM" id="SSF51679">
    <property type="entry name" value="Bacterial luciferase-like"/>
    <property type="match status" value="1"/>
</dbReference>
<evidence type="ECO:0000256" key="3">
    <source>
        <dbReference type="ARBA" id="ARBA00023002"/>
    </source>
</evidence>
<evidence type="ECO:0000313" key="7">
    <source>
        <dbReference type="EMBL" id="BBY20415.1"/>
    </source>
</evidence>
<keyword evidence="8" id="KW-1185">Reference proteome</keyword>
<keyword evidence="3" id="KW-0560">Oxidoreductase</keyword>
<sequence length="190" mass="21329">MEIGMFLMPAHPPERSLYDATQWDLDMIELADQLGYVEAWVGEHFTVPWEPICAPDLLLAQALLRTKNIKLAPGAHLLPYHHPVELAHRVAYFDHLAQGRFMLGVGASGIPGDWALYDVDGKKRRASRDDSGSSRNHVAHLDRRRALGTPRKVLERQRDRADVRGADEASHQAVPEAASADWRDRIQCGL</sequence>
<dbReference type="AlphaFoldDB" id="A0A7I7Q245"/>
<feature type="region of interest" description="Disordered" evidence="5">
    <location>
        <begin position="124"/>
        <end position="180"/>
    </location>
</feature>
<accession>A0A7I7Q245</accession>
<proteinExistence type="inferred from homology"/>
<name>A0A7I7Q245_9MYCO</name>
<dbReference type="InterPro" id="IPR036661">
    <property type="entry name" value="Luciferase-like_sf"/>
</dbReference>
<evidence type="ECO:0000256" key="1">
    <source>
        <dbReference type="ARBA" id="ARBA00010426"/>
    </source>
</evidence>
<dbReference type="PANTHER" id="PTHR30137:SF16">
    <property type="entry name" value="BLL0895 PROTEIN"/>
    <property type="match status" value="1"/>
</dbReference>
<dbReference type="PANTHER" id="PTHR30137">
    <property type="entry name" value="LUCIFERASE-LIKE MONOOXYGENASE"/>
    <property type="match status" value="1"/>
</dbReference>
<dbReference type="EMBL" id="AP022587">
    <property type="protein sequence ID" value="BBY20415.1"/>
    <property type="molecule type" value="Genomic_DNA"/>
</dbReference>
<keyword evidence="4" id="KW-0503">Monooxygenase</keyword>
<evidence type="ECO:0000256" key="2">
    <source>
        <dbReference type="ARBA" id="ARBA00022630"/>
    </source>
</evidence>
<evidence type="ECO:0000256" key="4">
    <source>
        <dbReference type="ARBA" id="ARBA00023033"/>
    </source>
</evidence>
<protein>
    <recommendedName>
        <fullName evidence="6">Luciferase-like domain-containing protein</fullName>
    </recommendedName>
</protein>
<dbReference type="Proteomes" id="UP000467130">
    <property type="component" value="Chromosome"/>
</dbReference>
<dbReference type="KEGG" id="msto:MSTO_06200"/>
<dbReference type="InterPro" id="IPR011251">
    <property type="entry name" value="Luciferase-like_dom"/>
</dbReference>
<dbReference type="GO" id="GO:0004497">
    <property type="term" value="F:monooxygenase activity"/>
    <property type="evidence" value="ECO:0007669"/>
    <property type="project" value="UniProtKB-KW"/>
</dbReference>
<dbReference type="InterPro" id="IPR050766">
    <property type="entry name" value="Bact_Lucif_Oxidored"/>
</dbReference>
<evidence type="ECO:0000259" key="6">
    <source>
        <dbReference type="Pfam" id="PF00296"/>
    </source>
</evidence>
<dbReference type="GO" id="GO:0016705">
    <property type="term" value="F:oxidoreductase activity, acting on paired donors, with incorporation or reduction of molecular oxygen"/>
    <property type="evidence" value="ECO:0007669"/>
    <property type="project" value="InterPro"/>
</dbReference>
<comment type="similarity">
    <text evidence="1">Belongs to the bacterial luciferase oxidoreductase family.</text>
</comment>
<dbReference type="Gene3D" id="3.20.20.30">
    <property type="entry name" value="Luciferase-like domain"/>
    <property type="match status" value="1"/>
</dbReference>
<feature type="domain" description="Luciferase-like" evidence="6">
    <location>
        <begin position="1"/>
        <end position="125"/>
    </location>
</feature>
<dbReference type="Pfam" id="PF00296">
    <property type="entry name" value="Bac_luciferase"/>
    <property type="match status" value="1"/>
</dbReference>
<dbReference type="GO" id="GO:0005829">
    <property type="term" value="C:cytosol"/>
    <property type="evidence" value="ECO:0007669"/>
    <property type="project" value="TreeGrafter"/>
</dbReference>
<feature type="compositionally biased region" description="Basic and acidic residues" evidence="5">
    <location>
        <begin position="152"/>
        <end position="170"/>
    </location>
</feature>
<organism evidence="7 8">
    <name type="scientific">Mycobacterium stomatepiae</name>
    <dbReference type="NCBI Taxonomy" id="470076"/>
    <lineage>
        <taxon>Bacteria</taxon>
        <taxon>Bacillati</taxon>
        <taxon>Actinomycetota</taxon>
        <taxon>Actinomycetes</taxon>
        <taxon>Mycobacteriales</taxon>
        <taxon>Mycobacteriaceae</taxon>
        <taxon>Mycobacterium</taxon>
        <taxon>Mycobacterium simiae complex</taxon>
    </lineage>
</organism>
<keyword evidence="2" id="KW-0285">Flavoprotein</keyword>
<evidence type="ECO:0000256" key="5">
    <source>
        <dbReference type="SAM" id="MobiDB-lite"/>
    </source>
</evidence>
<evidence type="ECO:0000313" key="8">
    <source>
        <dbReference type="Proteomes" id="UP000467130"/>
    </source>
</evidence>
<gene>
    <name evidence="7" type="ORF">MSTO_06200</name>
</gene>